<dbReference type="KEGG" id="kdj:28967632"/>
<dbReference type="EMBL" id="CP144533">
    <property type="protein sequence ID" value="WWC61334.1"/>
    <property type="molecule type" value="Genomic_DNA"/>
</dbReference>
<dbReference type="RefSeq" id="XP_018264055.1">
    <property type="nucleotide sequence ID" value="XM_018407247.1"/>
</dbReference>
<reference evidence="1" key="1">
    <citation type="submission" date="2013-07" db="EMBL/GenBank/DDBJ databases">
        <title>The Genome Sequence of Cryptococcus dejecticola CBS10117.</title>
        <authorList>
            <consortium name="The Broad Institute Genome Sequencing Platform"/>
            <person name="Cuomo C."/>
            <person name="Litvintseva A."/>
            <person name="Chen Y."/>
            <person name="Heitman J."/>
            <person name="Sun S."/>
            <person name="Springer D."/>
            <person name="Dromer F."/>
            <person name="Young S.K."/>
            <person name="Zeng Q."/>
            <person name="Gargeya S."/>
            <person name="Fitzgerald M."/>
            <person name="Abouelleil A."/>
            <person name="Alvarado L."/>
            <person name="Berlin A.M."/>
            <person name="Chapman S.B."/>
            <person name="Dewar J."/>
            <person name="Goldberg J."/>
            <person name="Griggs A."/>
            <person name="Gujja S."/>
            <person name="Hansen M."/>
            <person name="Howarth C."/>
            <person name="Imamovic A."/>
            <person name="Larimer J."/>
            <person name="McCowan C."/>
            <person name="Murphy C."/>
            <person name="Pearson M."/>
            <person name="Priest M."/>
            <person name="Roberts A."/>
            <person name="Saif S."/>
            <person name="Shea T."/>
            <person name="Sykes S."/>
            <person name="Wortman J."/>
            <person name="Nusbaum C."/>
            <person name="Birren B."/>
        </authorList>
    </citation>
    <scope>NUCLEOTIDE SEQUENCE [LARGE SCALE GENOMIC DNA]</scope>
    <source>
        <strain evidence="1">CBS 10117</strain>
    </source>
</reference>
<keyword evidence="3" id="KW-1185">Reference proteome</keyword>
<proteinExistence type="predicted"/>
<evidence type="ECO:0000313" key="2">
    <source>
        <dbReference type="EMBL" id="WWC61334.1"/>
    </source>
</evidence>
<dbReference type="OrthoDB" id="2563340at2759"/>
<accession>A0A1A6A825</accession>
<organism evidence="1">
    <name type="scientific">Kwoniella dejecticola CBS 10117</name>
    <dbReference type="NCBI Taxonomy" id="1296121"/>
    <lineage>
        <taxon>Eukaryota</taxon>
        <taxon>Fungi</taxon>
        <taxon>Dikarya</taxon>
        <taxon>Basidiomycota</taxon>
        <taxon>Agaricomycotina</taxon>
        <taxon>Tremellomycetes</taxon>
        <taxon>Tremellales</taxon>
        <taxon>Cryptococcaceae</taxon>
        <taxon>Kwoniella</taxon>
    </lineage>
</organism>
<dbReference type="AlphaFoldDB" id="A0A1A6A825"/>
<dbReference type="VEuPathDB" id="FungiDB:I303_03933"/>
<evidence type="ECO:0000313" key="3">
    <source>
        <dbReference type="Proteomes" id="UP000078595"/>
    </source>
</evidence>
<dbReference type="Proteomes" id="UP000078595">
    <property type="component" value="Chromosome 4"/>
</dbReference>
<dbReference type="EMBL" id="KI894030">
    <property type="protein sequence ID" value="OBR86213.1"/>
    <property type="molecule type" value="Genomic_DNA"/>
</dbReference>
<gene>
    <name evidence="1" type="ORF">I303_03933</name>
    <name evidence="2" type="ORF">I303_103915</name>
</gene>
<name>A0A1A6A825_9TREE</name>
<protein>
    <submittedName>
        <fullName evidence="1">Uncharacterized protein</fullName>
    </submittedName>
</protein>
<reference evidence="2" key="2">
    <citation type="submission" date="2013-07" db="EMBL/GenBank/DDBJ databases">
        <authorList>
            <consortium name="The Broad Institute Genome Sequencing Platform"/>
            <person name="Cuomo C."/>
            <person name="Litvintseva A."/>
            <person name="Chen Y."/>
            <person name="Heitman J."/>
            <person name="Sun S."/>
            <person name="Springer D."/>
            <person name="Dromer F."/>
            <person name="Young S.K."/>
            <person name="Zeng Q."/>
            <person name="Gargeya S."/>
            <person name="Fitzgerald M."/>
            <person name="Abouelleil A."/>
            <person name="Alvarado L."/>
            <person name="Berlin A.M."/>
            <person name="Chapman S.B."/>
            <person name="Dewar J."/>
            <person name="Goldberg J."/>
            <person name="Griggs A."/>
            <person name="Gujja S."/>
            <person name="Hansen M."/>
            <person name="Howarth C."/>
            <person name="Imamovic A."/>
            <person name="Larimer J."/>
            <person name="McCowan C."/>
            <person name="Murphy C."/>
            <person name="Pearson M."/>
            <person name="Priest M."/>
            <person name="Roberts A."/>
            <person name="Saif S."/>
            <person name="Shea T."/>
            <person name="Sykes S."/>
            <person name="Wortman J."/>
            <person name="Nusbaum C."/>
            <person name="Birren B."/>
        </authorList>
    </citation>
    <scope>NUCLEOTIDE SEQUENCE</scope>
    <source>
        <strain evidence="2">CBS 10117</strain>
    </source>
</reference>
<dbReference type="GeneID" id="28967632"/>
<sequence>MGASDSRPVIKKREEETRRLKLLLAVARGRQYFPSIPQDDILQFPIKPHFPLITPSGPEFQVTVAPSRTVPTLLREIWEKIVWNLRREMGPRAMGNDAKQFHQHDLTVAMRVNKMFYSIAAPILYVRIITLNPKLLFSHTFSQPISPDRHSKLELFQYTQRLDIGYVPEHCLSESELDPPISKIDRPMLSRAGLFPVKSRWPGITLLRDMDLAYQSEQSLETIRRKISTFSPKSYGLDQIGLFSNLKTLTVGAFGKSQHSRWDAGYNFFSSNFERYKPSHDFWSVFAHKRENDENLDLAPRRRFGYEITSPLNTPNLQHICVDNFTGPYSIFKTDNKNLKSYTIHITKSIVDTGCKSIPIIPGIKNRWIIEPEAWERRKDTGKKDWIVDRGSTYQWLFGKVYELDPLDFECPGTELVIYGALNEQILDEEYKYLSGWLVNEWDMAWDWERKKKEMDRFVGVEEKGIKEVRLEDEIQGQCDACGARFGGEMQRVPYIFEDS</sequence>
<reference evidence="2" key="3">
    <citation type="submission" date="2024-02" db="EMBL/GenBank/DDBJ databases">
        <title>Comparative genomics of Cryptococcus and Kwoniella reveals pathogenesis evolution and contrasting modes of karyotype evolution via chromosome fusion or intercentromeric recombination.</title>
        <authorList>
            <person name="Coelho M.A."/>
            <person name="David-Palma M."/>
            <person name="Shea T."/>
            <person name="Bowers K."/>
            <person name="McGinley-Smith S."/>
            <person name="Mohammad A.W."/>
            <person name="Gnirke A."/>
            <person name="Yurkov A.M."/>
            <person name="Nowrousian M."/>
            <person name="Sun S."/>
            <person name="Cuomo C.A."/>
            <person name="Heitman J."/>
        </authorList>
    </citation>
    <scope>NUCLEOTIDE SEQUENCE</scope>
    <source>
        <strain evidence="2">CBS 10117</strain>
    </source>
</reference>
<evidence type="ECO:0000313" key="1">
    <source>
        <dbReference type="EMBL" id="OBR86213.1"/>
    </source>
</evidence>